<comment type="caution">
    <text evidence="1">The sequence shown here is derived from an EMBL/GenBank/DDBJ whole genome shotgun (WGS) entry which is preliminary data.</text>
</comment>
<dbReference type="Proteomes" id="UP001319104">
    <property type="component" value="Unassembled WGS sequence"/>
</dbReference>
<name>A0AAP2G2I5_9BACT</name>
<evidence type="ECO:0000313" key="1">
    <source>
        <dbReference type="EMBL" id="MBS9525802.1"/>
    </source>
</evidence>
<dbReference type="AlphaFoldDB" id="A0AAP2G2I5"/>
<dbReference type="Gene3D" id="2.60.40.1120">
    <property type="entry name" value="Carboxypeptidase-like, regulatory domain"/>
    <property type="match status" value="1"/>
</dbReference>
<dbReference type="SUPFAM" id="SSF49464">
    <property type="entry name" value="Carboxypeptidase regulatory domain-like"/>
    <property type="match status" value="1"/>
</dbReference>
<dbReference type="RefSeq" id="WP_213946663.1">
    <property type="nucleotide sequence ID" value="NZ_JAHCMY010000020.1"/>
</dbReference>
<gene>
    <name evidence="1" type="ORF">KI659_17410</name>
</gene>
<dbReference type="EMBL" id="JAHCMY010000020">
    <property type="protein sequence ID" value="MBS9525802.1"/>
    <property type="molecule type" value="Genomic_DNA"/>
</dbReference>
<dbReference type="InterPro" id="IPR008969">
    <property type="entry name" value="CarboxyPept-like_regulatory"/>
</dbReference>
<proteinExistence type="predicted"/>
<sequence>MNQVIMAFWILTSIIPQDRFLLKGFIRDADTGAPIVGAHVVSRNRQGITDAEGRFEIEVNIGDKLTFTHIAYMAHSQVVEDSNPLNILLHFNETELEEFTVSSFPSEEKLKQLILDTPYIPSQLESNLTNNLNFVKNIYRLGNHHTQNSIANTAKRMAAGNGEATFFSTNPSMGIMELIKSFRKQSYIPMEKPGAPKYRLDFDKLRRARNDSTVRYSDYFE</sequence>
<evidence type="ECO:0008006" key="3">
    <source>
        <dbReference type="Google" id="ProtNLM"/>
    </source>
</evidence>
<reference evidence="1 2" key="1">
    <citation type="submission" date="2021-05" db="EMBL/GenBank/DDBJ databases">
        <authorList>
            <person name="Zhang Z.D."/>
            <person name="Osman G."/>
        </authorList>
    </citation>
    <scope>NUCLEOTIDE SEQUENCE [LARGE SCALE GENOMIC DNA]</scope>
    <source>
        <strain evidence="1 2">KCTC 32217</strain>
    </source>
</reference>
<organism evidence="1 2">
    <name type="scientific">Litoribacter ruber</name>
    <dbReference type="NCBI Taxonomy" id="702568"/>
    <lineage>
        <taxon>Bacteria</taxon>
        <taxon>Pseudomonadati</taxon>
        <taxon>Bacteroidota</taxon>
        <taxon>Cytophagia</taxon>
        <taxon>Cytophagales</taxon>
        <taxon>Cyclobacteriaceae</taxon>
        <taxon>Litoribacter</taxon>
    </lineage>
</organism>
<protein>
    <recommendedName>
        <fullName evidence="3">Carboxypeptidase-like regulatory domain-containing protein</fullName>
    </recommendedName>
</protein>
<accession>A0AAP2G2I5</accession>
<keyword evidence="2" id="KW-1185">Reference proteome</keyword>
<evidence type="ECO:0000313" key="2">
    <source>
        <dbReference type="Proteomes" id="UP001319104"/>
    </source>
</evidence>